<protein>
    <submittedName>
        <fullName evidence="1">Class I SAM-dependent methyltransferase</fullName>
    </submittedName>
</protein>
<evidence type="ECO:0000313" key="2">
    <source>
        <dbReference type="Proteomes" id="UP001055460"/>
    </source>
</evidence>
<dbReference type="AlphaFoldDB" id="A0A9Q8YAS8"/>
<dbReference type="RefSeq" id="WP_252160622.1">
    <property type="nucleotide sequence ID" value="NZ_CP098808.1"/>
</dbReference>
<gene>
    <name evidence="1" type="ORF">NE863_23970</name>
</gene>
<dbReference type="GO" id="GO:0008168">
    <property type="term" value="F:methyltransferase activity"/>
    <property type="evidence" value="ECO:0007669"/>
    <property type="project" value="UniProtKB-KW"/>
</dbReference>
<sequence length="195" mass="22066">MRSVPWMTDDSVEFICNFTAGTKDRTHQLPRVLEFGCGASTLFFAFKSSVLISFEHDAAWSKKVTGHLEIEGIDHARVHLLPRPYSTKVAELVGGSKFDLISIDGRDRLLCLKEALEQDLLAANGIIVIDNTERITTEDKRYAPMIDELDNHGFRYTHFEQLGMDRTGWIAPHRWLTTVAWKAAGLQYTSKGLQI</sequence>
<keyword evidence="1" id="KW-0808">Transferase</keyword>
<dbReference type="GO" id="GO:0032259">
    <property type="term" value="P:methylation"/>
    <property type="evidence" value="ECO:0007669"/>
    <property type="project" value="UniProtKB-KW"/>
</dbReference>
<dbReference type="InterPro" id="IPR029063">
    <property type="entry name" value="SAM-dependent_MTases_sf"/>
</dbReference>
<accession>A0A9Q8YAS8</accession>
<dbReference type="Proteomes" id="UP001055460">
    <property type="component" value="Plasmid pA"/>
</dbReference>
<proteinExistence type="predicted"/>
<organism evidence="1 2">
    <name type="scientific">Ensifer adhaerens</name>
    <name type="common">Sinorhizobium morelense</name>
    <dbReference type="NCBI Taxonomy" id="106592"/>
    <lineage>
        <taxon>Bacteria</taxon>
        <taxon>Pseudomonadati</taxon>
        <taxon>Pseudomonadota</taxon>
        <taxon>Alphaproteobacteria</taxon>
        <taxon>Hyphomicrobiales</taxon>
        <taxon>Rhizobiaceae</taxon>
        <taxon>Sinorhizobium/Ensifer group</taxon>
        <taxon>Ensifer</taxon>
    </lineage>
</organism>
<keyword evidence="1" id="KW-0489">Methyltransferase</keyword>
<keyword evidence="1" id="KW-0614">Plasmid</keyword>
<dbReference type="EMBL" id="CP098808">
    <property type="protein sequence ID" value="USJ25547.1"/>
    <property type="molecule type" value="Genomic_DNA"/>
</dbReference>
<name>A0A9Q8YAS8_ENSAD</name>
<dbReference type="Gene3D" id="3.40.50.150">
    <property type="entry name" value="Vaccinia Virus protein VP39"/>
    <property type="match status" value="1"/>
</dbReference>
<evidence type="ECO:0000313" key="1">
    <source>
        <dbReference type="EMBL" id="USJ25547.1"/>
    </source>
</evidence>
<reference evidence="1" key="1">
    <citation type="submission" date="2022-06" db="EMBL/GenBank/DDBJ databases">
        <title>Physiological and biochemical characterization and genomic elucidation of a strain of the genus Ensifer adhaerens M8 that combines arsenic oxidation and chromium reduction.</title>
        <authorList>
            <person name="Li X."/>
            <person name="Yu c."/>
        </authorList>
    </citation>
    <scope>NUCLEOTIDE SEQUENCE</scope>
    <source>
        <strain evidence="1">M8</strain>
        <plasmid evidence="1">pA</plasmid>
    </source>
</reference>
<geneLocation type="plasmid" evidence="1 2">
    <name>pA</name>
</geneLocation>
<dbReference type="SUPFAM" id="SSF53335">
    <property type="entry name" value="S-adenosyl-L-methionine-dependent methyltransferases"/>
    <property type="match status" value="1"/>
</dbReference>